<evidence type="ECO:0000313" key="3">
    <source>
        <dbReference type="Proteomes" id="UP001255246"/>
    </source>
</evidence>
<protein>
    <submittedName>
        <fullName evidence="2">Nuclear transport factor 2 family protein</fullName>
    </submittedName>
</protein>
<dbReference type="Pfam" id="PF12680">
    <property type="entry name" value="SnoaL_2"/>
    <property type="match status" value="1"/>
</dbReference>
<feature type="domain" description="SnoaL-like" evidence="1">
    <location>
        <begin position="9"/>
        <end position="105"/>
    </location>
</feature>
<dbReference type="SUPFAM" id="SSF54427">
    <property type="entry name" value="NTF2-like"/>
    <property type="match status" value="1"/>
</dbReference>
<accession>A0ABU3AF76</accession>
<proteinExistence type="predicted"/>
<keyword evidence="3" id="KW-1185">Reference proteome</keyword>
<comment type="caution">
    <text evidence="2">The sequence shown here is derived from an EMBL/GenBank/DDBJ whole genome shotgun (WGS) entry which is preliminary data.</text>
</comment>
<gene>
    <name evidence="2" type="ORF">RM706_15590</name>
</gene>
<evidence type="ECO:0000313" key="2">
    <source>
        <dbReference type="EMBL" id="MDT0608465.1"/>
    </source>
</evidence>
<organism evidence="2 3">
    <name type="scientific">Croceitalea rosinachiae</name>
    <dbReference type="NCBI Taxonomy" id="3075596"/>
    <lineage>
        <taxon>Bacteria</taxon>
        <taxon>Pseudomonadati</taxon>
        <taxon>Bacteroidota</taxon>
        <taxon>Flavobacteriia</taxon>
        <taxon>Flavobacteriales</taxon>
        <taxon>Flavobacteriaceae</taxon>
        <taxon>Croceitalea</taxon>
    </lineage>
</organism>
<dbReference type="InterPro" id="IPR037401">
    <property type="entry name" value="SnoaL-like"/>
</dbReference>
<dbReference type="Gene3D" id="3.10.450.50">
    <property type="match status" value="1"/>
</dbReference>
<evidence type="ECO:0000259" key="1">
    <source>
        <dbReference type="Pfam" id="PF12680"/>
    </source>
</evidence>
<reference evidence="2 3" key="1">
    <citation type="submission" date="2023-09" db="EMBL/GenBank/DDBJ databases">
        <authorList>
            <person name="Rey-Velasco X."/>
        </authorList>
    </citation>
    <scope>NUCLEOTIDE SEQUENCE [LARGE SCALE GENOMIC DNA]</scope>
    <source>
        <strain evidence="2 3">F388</strain>
    </source>
</reference>
<name>A0ABU3AF76_9FLAO</name>
<dbReference type="Proteomes" id="UP001255246">
    <property type="component" value="Unassembled WGS sequence"/>
</dbReference>
<dbReference type="InterPro" id="IPR032710">
    <property type="entry name" value="NTF2-like_dom_sf"/>
</dbReference>
<sequence length="116" mass="13619">MTEQHLLTFAEAWSTKNIDEVMRFFTEDCMYRPSIISDGKESYSGKSEVAQAVEKMMKLDNSLSSKVSNIYINGDFGFWEWKYKLSNNRNVTGCDLFKFRDDLITIKNAFRKMEEK</sequence>
<dbReference type="RefSeq" id="WP_311353201.1">
    <property type="nucleotide sequence ID" value="NZ_JAVRHR010000005.1"/>
</dbReference>
<dbReference type="EMBL" id="JAVRHR010000005">
    <property type="protein sequence ID" value="MDT0608465.1"/>
    <property type="molecule type" value="Genomic_DNA"/>
</dbReference>